<reference evidence="2" key="1">
    <citation type="submission" date="2021-01" db="EMBL/GenBank/DDBJ databases">
        <title>Adiantum capillus-veneris genome.</title>
        <authorList>
            <person name="Fang Y."/>
            <person name="Liao Q."/>
        </authorList>
    </citation>
    <scope>NUCLEOTIDE SEQUENCE</scope>
    <source>
        <strain evidence="2">H3</strain>
        <tissue evidence="2">Leaf</tissue>
    </source>
</reference>
<protein>
    <submittedName>
        <fullName evidence="2">Uncharacterized protein</fullName>
    </submittedName>
</protein>
<evidence type="ECO:0000313" key="3">
    <source>
        <dbReference type="Proteomes" id="UP000886520"/>
    </source>
</evidence>
<organism evidence="2 3">
    <name type="scientific">Adiantum capillus-veneris</name>
    <name type="common">Maidenhair fern</name>
    <dbReference type="NCBI Taxonomy" id="13818"/>
    <lineage>
        <taxon>Eukaryota</taxon>
        <taxon>Viridiplantae</taxon>
        <taxon>Streptophyta</taxon>
        <taxon>Embryophyta</taxon>
        <taxon>Tracheophyta</taxon>
        <taxon>Polypodiopsida</taxon>
        <taxon>Polypodiidae</taxon>
        <taxon>Polypodiales</taxon>
        <taxon>Pteridineae</taxon>
        <taxon>Pteridaceae</taxon>
        <taxon>Vittarioideae</taxon>
        <taxon>Adiantum</taxon>
    </lineage>
</organism>
<dbReference type="EMBL" id="JABFUD020000015">
    <property type="protein sequence ID" value="KAI5069461.1"/>
    <property type="molecule type" value="Genomic_DNA"/>
</dbReference>
<evidence type="ECO:0000313" key="2">
    <source>
        <dbReference type="EMBL" id="KAI5069461.1"/>
    </source>
</evidence>
<dbReference type="AlphaFoldDB" id="A0A9D4ZE99"/>
<dbReference type="Proteomes" id="UP000886520">
    <property type="component" value="Chromosome 15"/>
</dbReference>
<gene>
    <name evidence="2" type="ORF">GOP47_0015762</name>
</gene>
<name>A0A9D4ZE99_ADICA</name>
<feature type="compositionally biased region" description="Low complexity" evidence="1">
    <location>
        <begin position="27"/>
        <end position="36"/>
    </location>
</feature>
<comment type="caution">
    <text evidence="2">The sequence shown here is derived from an EMBL/GenBank/DDBJ whole genome shotgun (WGS) entry which is preliminary data.</text>
</comment>
<feature type="compositionally biased region" description="Gly residues" evidence="1">
    <location>
        <begin position="10"/>
        <end position="26"/>
    </location>
</feature>
<feature type="region of interest" description="Disordered" evidence="1">
    <location>
        <begin position="1"/>
        <end position="37"/>
    </location>
</feature>
<proteinExistence type="predicted"/>
<evidence type="ECO:0000256" key="1">
    <source>
        <dbReference type="SAM" id="MobiDB-lite"/>
    </source>
</evidence>
<keyword evidence="3" id="KW-1185">Reference proteome</keyword>
<sequence length="125" mass="13863">MAEGESSRAWGGGGYNTFGGNGGGDGSSSSDYSGTGRPWAEVLDRSAFAKPTSPPLAPHLSCRPRHPHCCLDLSLLLPNWALHNQKQIHWRERHVGLLDRGHHCRTRIHPSCRKVFNFGYCTEQR</sequence>
<accession>A0A9D4ZE99</accession>